<evidence type="ECO:0000313" key="4">
    <source>
        <dbReference type="Proteomes" id="UP000078486"/>
    </source>
</evidence>
<evidence type="ECO:0000256" key="1">
    <source>
        <dbReference type="SAM" id="Phobius"/>
    </source>
</evidence>
<comment type="caution">
    <text evidence="3">The sequence shown here is derived from an EMBL/GenBank/DDBJ whole genome shotgun (WGS) entry which is preliminary data.</text>
</comment>
<dbReference type="PANTHER" id="PTHR36305">
    <property type="entry name" value="PHOSPHATIDYLGLYCEROPHOSPHATASE A"/>
    <property type="match status" value="1"/>
</dbReference>
<feature type="domain" description="YutG/PgpA" evidence="2">
    <location>
        <begin position="20"/>
        <end position="167"/>
    </location>
</feature>
<dbReference type="Pfam" id="PF04608">
    <property type="entry name" value="PgpA"/>
    <property type="match status" value="1"/>
</dbReference>
<evidence type="ECO:0000259" key="2">
    <source>
        <dbReference type="Pfam" id="PF04608"/>
    </source>
</evidence>
<dbReference type="CDD" id="cd06971">
    <property type="entry name" value="PgpA"/>
    <property type="match status" value="1"/>
</dbReference>
<dbReference type="OrthoDB" id="9804091at2"/>
<dbReference type="AlphaFoldDB" id="A0A178II90"/>
<gene>
    <name evidence="3" type="ORF">AW736_17700</name>
</gene>
<evidence type="ECO:0000313" key="3">
    <source>
        <dbReference type="EMBL" id="OAM88849.1"/>
    </source>
</evidence>
<sequence>MSIRQPLWPRFLPTPVVLALARVGPFGRARKAPGTWGSVAGLGLQLLVFHYLHPLAAVVLCLLGIWFSVAVCGEAEFRLGKRDPGDVVLDEFVAMPLCFLGWPLIAGSLPAWAAPWGVYVAAFALFRLFDIAKPFGIKKLQDLPGGWGVTIDDTAAALATCGVLHAAAFALRHFGGA</sequence>
<reference evidence="3 4" key="1">
    <citation type="submission" date="2016-01" db="EMBL/GenBank/DDBJ databases">
        <title>High potential of lignocellulose degradation of a new Verrucomicrobia species.</title>
        <authorList>
            <person name="Wang Y."/>
            <person name="Shi Y."/>
            <person name="Qiu Z."/>
            <person name="Liu S."/>
            <person name="Yang H."/>
        </authorList>
    </citation>
    <scope>NUCLEOTIDE SEQUENCE [LARGE SCALE GENOMIC DNA]</scope>
    <source>
        <strain evidence="3 4">TSB47</strain>
    </source>
</reference>
<dbReference type="PANTHER" id="PTHR36305:SF1">
    <property type="entry name" value="PHOSPHATIDYLGLYCEROPHOSPHATASE A"/>
    <property type="match status" value="1"/>
</dbReference>
<keyword evidence="1" id="KW-0812">Transmembrane</keyword>
<dbReference type="SUPFAM" id="SSF101307">
    <property type="entry name" value="YutG-like"/>
    <property type="match status" value="1"/>
</dbReference>
<dbReference type="GO" id="GO:0006629">
    <property type="term" value="P:lipid metabolic process"/>
    <property type="evidence" value="ECO:0007669"/>
    <property type="project" value="InterPro"/>
</dbReference>
<dbReference type="GO" id="GO:0008962">
    <property type="term" value="F:phosphatidylglycerophosphatase activity"/>
    <property type="evidence" value="ECO:0007669"/>
    <property type="project" value="InterPro"/>
</dbReference>
<name>A0A178II90_9BACT</name>
<dbReference type="PIRSF" id="PIRSF006162">
    <property type="entry name" value="PgpA"/>
    <property type="match status" value="1"/>
</dbReference>
<keyword evidence="4" id="KW-1185">Reference proteome</keyword>
<dbReference type="STRING" id="1184151.AW736_17700"/>
<dbReference type="EMBL" id="LRRQ01000119">
    <property type="protein sequence ID" value="OAM88849.1"/>
    <property type="molecule type" value="Genomic_DNA"/>
</dbReference>
<keyword evidence="1" id="KW-1133">Transmembrane helix</keyword>
<keyword evidence="1" id="KW-0472">Membrane</keyword>
<feature type="transmembrane region" description="Helical" evidence="1">
    <location>
        <begin position="87"/>
        <end position="105"/>
    </location>
</feature>
<dbReference type="InterPro" id="IPR036681">
    <property type="entry name" value="PgpA-like_sf"/>
</dbReference>
<organism evidence="3 4">
    <name type="scientific">Termitidicoccus mucosus</name>
    <dbReference type="NCBI Taxonomy" id="1184151"/>
    <lineage>
        <taxon>Bacteria</taxon>
        <taxon>Pseudomonadati</taxon>
        <taxon>Verrucomicrobiota</taxon>
        <taxon>Opitutia</taxon>
        <taxon>Opitutales</taxon>
        <taxon>Opitutaceae</taxon>
        <taxon>Termitidicoccus</taxon>
    </lineage>
</organism>
<protein>
    <submittedName>
        <fullName evidence="3">Phosphatidylglycerophosphatase</fullName>
    </submittedName>
</protein>
<proteinExistence type="predicted"/>
<dbReference type="InterPro" id="IPR026037">
    <property type="entry name" value="PgpA"/>
</dbReference>
<dbReference type="InterPro" id="IPR007686">
    <property type="entry name" value="YutG/PgpA"/>
</dbReference>
<feature type="transmembrane region" description="Helical" evidence="1">
    <location>
        <begin position="53"/>
        <end position="75"/>
    </location>
</feature>
<dbReference type="Proteomes" id="UP000078486">
    <property type="component" value="Unassembled WGS sequence"/>
</dbReference>
<accession>A0A178II90</accession>